<feature type="region of interest" description="Disordered" evidence="1">
    <location>
        <begin position="1"/>
        <end position="96"/>
    </location>
</feature>
<proteinExistence type="predicted"/>
<comment type="caution">
    <text evidence="2">The sequence shown here is derived from an EMBL/GenBank/DDBJ whole genome shotgun (WGS) entry which is preliminary data.</text>
</comment>
<gene>
    <name evidence="2" type="ORF">Ani05nite_09150</name>
</gene>
<dbReference type="EMBL" id="BOMQ01000011">
    <property type="protein sequence ID" value="GIE47381.1"/>
    <property type="molecule type" value="Genomic_DNA"/>
</dbReference>
<dbReference type="AlphaFoldDB" id="A0A919JBL9"/>
<organism evidence="2 3">
    <name type="scientific">Actinoplanes nipponensis</name>
    <dbReference type="NCBI Taxonomy" id="135950"/>
    <lineage>
        <taxon>Bacteria</taxon>
        <taxon>Bacillati</taxon>
        <taxon>Actinomycetota</taxon>
        <taxon>Actinomycetes</taxon>
        <taxon>Micromonosporales</taxon>
        <taxon>Micromonosporaceae</taxon>
        <taxon>Actinoplanes</taxon>
    </lineage>
</organism>
<feature type="compositionally biased region" description="Basic and acidic residues" evidence="1">
    <location>
        <begin position="85"/>
        <end position="96"/>
    </location>
</feature>
<dbReference type="Proteomes" id="UP000647172">
    <property type="component" value="Unassembled WGS sequence"/>
</dbReference>
<protein>
    <submittedName>
        <fullName evidence="2">Uncharacterized protein</fullName>
    </submittedName>
</protein>
<evidence type="ECO:0000313" key="3">
    <source>
        <dbReference type="Proteomes" id="UP000647172"/>
    </source>
</evidence>
<sequence length="96" mass="9836">MFVGALSASAATARHSALRHHGSRAGPDPCAVSIAASRPVARCADRTAATRTVPAEGRGGVDAWSTSRRPVLDRDSSAAAQAGRVRGDNREAAPCE</sequence>
<evidence type="ECO:0000313" key="2">
    <source>
        <dbReference type="EMBL" id="GIE47381.1"/>
    </source>
</evidence>
<name>A0A919JBL9_9ACTN</name>
<keyword evidence="3" id="KW-1185">Reference proteome</keyword>
<accession>A0A919JBL9</accession>
<evidence type="ECO:0000256" key="1">
    <source>
        <dbReference type="SAM" id="MobiDB-lite"/>
    </source>
</evidence>
<reference evidence="2" key="1">
    <citation type="submission" date="2021-01" db="EMBL/GenBank/DDBJ databases">
        <title>Whole genome shotgun sequence of Actinoplanes nipponensis NBRC 14063.</title>
        <authorList>
            <person name="Komaki H."/>
            <person name="Tamura T."/>
        </authorList>
    </citation>
    <scope>NUCLEOTIDE SEQUENCE</scope>
    <source>
        <strain evidence="2">NBRC 14063</strain>
    </source>
</reference>